<dbReference type="AlphaFoldDB" id="A0A4R5LST0"/>
<dbReference type="Pfam" id="PF01370">
    <property type="entry name" value="Epimerase"/>
    <property type="match status" value="1"/>
</dbReference>
<comment type="similarity">
    <text evidence="1">Belongs to the NAD(P)-dependent epimerase/dehydratase family. SDR39U1 subfamily.</text>
</comment>
<dbReference type="EMBL" id="SMSE01000002">
    <property type="protein sequence ID" value="TDG13982.1"/>
    <property type="molecule type" value="Genomic_DNA"/>
</dbReference>
<dbReference type="SUPFAM" id="SSF51735">
    <property type="entry name" value="NAD(P)-binding Rossmann-fold domains"/>
    <property type="match status" value="1"/>
</dbReference>
<reference evidence="4 5" key="1">
    <citation type="submission" date="2019-03" db="EMBL/GenBank/DDBJ databases">
        <title>Seongchinamella monodicae gen. nov., sp. nov., a novel member of the Gammaproteobacteria isolated from a tidal mudflat of beach.</title>
        <authorList>
            <person name="Yang H.G."/>
            <person name="Kang J.W."/>
            <person name="Lee S.D."/>
        </authorList>
    </citation>
    <scope>NUCLEOTIDE SEQUENCE [LARGE SCALE GENOMIC DNA]</scope>
    <source>
        <strain evidence="4 5">GH4-78</strain>
    </source>
</reference>
<proteinExistence type="inferred from homology"/>
<keyword evidence="5" id="KW-1185">Reference proteome</keyword>
<dbReference type="NCBIfam" id="TIGR01777">
    <property type="entry name" value="yfcH"/>
    <property type="match status" value="1"/>
</dbReference>
<dbReference type="InterPro" id="IPR001509">
    <property type="entry name" value="Epimerase_deHydtase"/>
</dbReference>
<protein>
    <submittedName>
        <fullName evidence="4">TIGR01777 family protein</fullName>
    </submittedName>
</protein>
<evidence type="ECO:0000313" key="5">
    <source>
        <dbReference type="Proteomes" id="UP000295554"/>
    </source>
</evidence>
<dbReference type="Pfam" id="PF08338">
    <property type="entry name" value="DUF1731"/>
    <property type="match status" value="1"/>
</dbReference>
<dbReference type="OrthoDB" id="9801773at2"/>
<feature type="domain" description="DUF1731" evidence="3">
    <location>
        <begin position="246"/>
        <end position="293"/>
    </location>
</feature>
<dbReference type="InterPro" id="IPR036291">
    <property type="entry name" value="NAD(P)-bd_dom_sf"/>
</dbReference>
<gene>
    <name evidence="4" type="ORF">E2F43_10855</name>
</gene>
<evidence type="ECO:0000256" key="1">
    <source>
        <dbReference type="ARBA" id="ARBA00009353"/>
    </source>
</evidence>
<dbReference type="PANTHER" id="PTHR11092:SF0">
    <property type="entry name" value="EPIMERASE FAMILY PROTEIN SDR39U1"/>
    <property type="match status" value="1"/>
</dbReference>
<evidence type="ECO:0000313" key="4">
    <source>
        <dbReference type="EMBL" id="TDG13982.1"/>
    </source>
</evidence>
<organism evidence="4 5">
    <name type="scientific">Seongchinamella unica</name>
    <dbReference type="NCBI Taxonomy" id="2547392"/>
    <lineage>
        <taxon>Bacteria</taxon>
        <taxon>Pseudomonadati</taxon>
        <taxon>Pseudomonadota</taxon>
        <taxon>Gammaproteobacteria</taxon>
        <taxon>Cellvibrionales</taxon>
        <taxon>Halieaceae</taxon>
        <taxon>Seongchinamella</taxon>
    </lineage>
</organism>
<comment type="caution">
    <text evidence="4">The sequence shown here is derived from an EMBL/GenBank/DDBJ whole genome shotgun (WGS) entry which is preliminary data.</text>
</comment>
<evidence type="ECO:0000259" key="3">
    <source>
        <dbReference type="Pfam" id="PF08338"/>
    </source>
</evidence>
<feature type="domain" description="NAD-dependent epimerase/dehydratase" evidence="2">
    <location>
        <begin position="3"/>
        <end position="210"/>
    </location>
</feature>
<dbReference type="Gene3D" id="3.40.50.720">
    <property type="entry name" value="NAD(P)-binding Rossmann-like Domain"/>
    <property type="match status" value="1"/>
</dbReference>
<dbReference type="PANTHER" id="PTHR11092">
    <property type="entry name" value="SUGAR NUCLEOTIDE EPIMERASE RELATED"/>
    <property type="match status" value="1"/>
</dbReference>
<dbReference type="InterPro" id="IPR010099">
    <property type="entry name" value="SDR39U1"/>
</dbReference>
<evidence type="ECO:0000259" key="2">
    <source>
        <dbReference type="Pfam" id="PF01370"/>
    </source>
</evidence>
<accession>A0A4R5LST0</accession>
<dbReference type="RefSeq" id="WP_133212495.1">
    <property type="nucleotide sequence ID" value="NZ_SMSE01000002.1"/>
</dbReference>
<sequence>MHILITGGTGFIGDALVPALRQDQHTLSILTRQSLDSTDGVDYIADFSEIPAEKPVHAVINLAGVSLADHRWSGRYKREIVNSRLDTTQALVSWIAGRDQKPGVLLSGSAIGYYGHHEDEVLDENGSANPGFAQGLCEQWEAAANQAVEQGVRTCLLRLGVVLDSGGGAFVQMARPFRFGVGNWIGSGRQWLSWIHRTDVVRAILFLLREDSLAGPFNLTAPDAVTSRGFCEAMAARRSTLVNLPVPATLMRIMLGEMAEELLIKGQRVVPARLQQADFEFRYPSLETALEDILAD</sequence>
<name>A0A4R5LST0_9GAMM</name>
<dbReference type="CDD" id="cd05242">
    <property type="entry name" value="SDR_a8"/>
    <property type="match status" value="1"/>
</dbReference>
<dbReference type="InterPro" id="IPR013549">
    <property type="entry name" value="DUF1731"/>
</dbReference>
<dbReference type="Proteomes" id="UP000295554">
    <property type="component" value="Unassembled WGS sequence"/>
</dbReference>